<keyword evidence="5" id="KW-0472">Membrane</keyword>
<reference evidence="9 10" key="1">
    <citation type="submission" date="2020-08" db="EMBL/GenBank/DDBJ databases">
        <title>Genomic Encyclopedia of Type Strains, Phase IV (KMG-V): Genome sequencing to study the core and pangenomes of soil and plant-associated prokaryotes.</title>
        <authorList>
            <person name="Whitman W."/>
        </authorList>
    </citation>
    <scope>NUCLEOTIDE SEQUENCE [LARGE SCALE GENOMIC DNA]</scope>
    <source>
        <strain evidence="9 10">X5P3</strain>
    </source>
</reference>
<evidence type="ECO:0000313" key="10">
    <source>
        <dbReference type="Proteomes" id="UP000584867"/>
    </source>
</evidence>
<sequence length="1308" mass="140719">MIRMQRFYLPLLFVFVLLLSSRMDCQQSTTSVRGSITDATGAAIPGATVDLMDKVANVHKTMVSDEKGDYQFQQLVPGKYGITVSSPGMGKTEKLVELLVAQPATVNFALSVSDTTTVSVEATEAALNTTDATIGNSVNSATVEALPMEGRNVPDLLSLQPGVLYLGHNLTQANEDSRSGVVAGARSDQGNVTLDGLDNNDQVTGLAFNGVLRSTLDSVEEFRVTTTGNNADSGRTSGAQVNVVTKAGTNKFTGSFYEYNRNTDLSANDWFNKQSQALEHIPNQAGKLIRNTFGVAVGGPIVKDKLFFFGNYESQRTAENQQITTTVPTAALRSGILQYTTGDATGSNVVGQVGTGTYLAQLTPAQFAVLDPNCTASCPWGHGVDPNVIALANQFPLPNTPGGDTYNTSGFTWSAPNPTNLNTGIMRLDYVISQKHRLFFRADLQDDKQLSPPAFPTFGAPGYFSPVAQPPSDIHSDGTKGFAIGETWMVSNNLINNVRFGYTRQSYSDQGPGKTAYTTPTVIGLPFSTARTQIILVPFYNLIDDLTWTKNSHNFQFGINYRLVEDGIATDSKSYSSATASSGENFDAISNTGQTLDPASPEGIAANYAPVISSFGSSYSSLAMGVAGVVASESIAYQYHANGDGTASLLPKGALVQRNFKANEFEYYFQDQWRATSKFTLTYGIRHTILQTPYEVHGQQVQPSISLHDWFNTRVSQAALGIVDQPNFTFAPSGKANGGKPFFPMNWKNFSPRLGLAYAIDSKTSIRAGFGLYFDHFGEGVVRNFSELGSYGLGGSESTPAGFFSPDTAPRFTSITTLPTYSPSILPPSLLPAPAAKITYPYAPPASGQAFAWAMDDKLPTPYSYTMNLDVQRELPKGFVLEAAYVGRIGRHLIVQRDLGMPLDLVDPKSGMDYFTAASLLEKQAYANGSKGVPTASVAKIPYWENLFPDAAGASGSPQASIPCPKTVCQPGNSATQNIYNQYKAQPLNATDDLNLMDTLCSPGCGGQLYRYYNGAFSSLYADSTIGFSTYDAGQLILRHAMSHGLQMDFSYTYSRAIDIGSDTERTCTSCTAIGTTADASTGVLINSFNPSLNKGVADFDTTHIITTDAVYKLPFGRGQAFLNSPSGWVDAIFGGWQLNGLGRWTSGLPFGLQISGGWMTAWPKQSYTIQTAPLGALAPKKTKINGVRSPNVFPNATALVAGISGLVGGNTGTTPLRYPLPGEVGQRNKYRGDGYFGADTGLMKTWRITDSQGLKFDWEVFNVTNAVRFDTNPVTSLKNSVGTGTLGQYTHTLSQPRIQQISLRYIF</sequence>
<accession>A0A7W7ZTR0</accession>
<dbReference type="InterPro" id="IPR036942">
    <property type="entry name" value="Beta-barrel_TonB_sf"/>
</dbReference>
<evidence type="ECO:0000256" key="7">
    <source>
        <dbReference type="SAM" id="SignalP"/>
    </source>
</evidence>
<comment type="caution">
    <text evidence="9">The sequence shown here is derived from an EMBL/GenBank/DDBJ whole genome shotgun (WGS) entry which is preliminary data.</text>
</comment>
<dbReference type="Gene3D" id="2.60.40.1120">
    <property type="entry name" value="Carboxypeptidase-like, regulatory domain"/>
    <property type="match status" value="1"/>
</dbReference>
<protein>
    <recommendedName>
        <fullName evidence="8">TonB-dependent transporter Oar-like beta-barrel domain-containing protein</fullName>
    </recommendedName>
</protein>
<evidence type="ECO:0000313" key="9">
    <source>
        <dbReference type="EMBL" id="MBB5065994.1"/>
    </source>
</evidence>
<evidence type="ECO:0000256" key="1">
    <source>
        <dbReference type="ARBA" id="ARBA00004571"/>
    </source>
</evidence>
<keyword evidence="3" id="KW-1134">Transmembrane beta strand</keyword>
<keyword evidence="6" id="KW-0998">Cell outer membrane</keyword>
<dbReference type="GO" id="GO:0015344">
    <property type="term" value="F:siderophore uptake transmembrane transporter activity"/>
    <property type="evidence" value="ECO:0007669"/>
    <property type="project" value="TreeGrafter"/>
</dbReference>
<dbReference type="SUPFAM" id="SSF56935">
    <property type="entry name" value="Porins"/>
    <property type="match status" value="1"/>
</dbReference>
<organism evidence="9 10">
    <name type="scientific">Granulicella mallensis</name>
    <dbReference type="NCBI Taxonomy" id="940614"/>
    <lineage>
        <taxon>Bacteria</taxon>
        <taxon>Pseudomonadati</taxon>
        <taxon>Acidobacteriota</taxon>
        <taxon>Terriglobia</taxon>
        <taxon>Terriglobales</taxon>
        <taxon>Acidobacteriaceae</taxon>
        <taxon>Granulicella</taxon>
    </lineage>
</organism>
<dbReference type="InterPro" id="IPR008969">
    <property type="entry name" value="CarboxyPept-like_regulatory"/>
</dbReference>
<dbReference type="Pfam" id="PF25183">
    <property type="entry name" value="OMP_b-brl_4"/>
    <property type="match status" value="1"/>
</dbReference>
<dbReference type="SUPFAM" id="SSF49464">
    <property type="entry name" value="Carboxypeptidase regulatory domain-like"/>
    <property type="match status" value="1"/>
</dbReference>
<evidence type="ECO:0000256" key="2">
    <source>
        <dbReference type="ARBA" id="ARBA00022448"/>
    </source>
</evidence>
<evidence type="ECO:0000256" key="3">
    <source>
        <dbReference type="ARBA" id="ARBA00022452"/>
    </source>
</evidence>
<evidence type="ECO:0000256" key="4">
    <source>
        <dbReference type="ARBA" id="ARBA00022692"/>
    </source>
</evidence>
<dbReference type="GO" id="GO:0009279">
    <property type="term" value="C:cell outer membrane"/>
    <property type="evidence" value="ECO:0007669"/>
    <property type="project" value="UniProtKB-SubCell"/>
</dbReference>
<dbReference type="PANTHER" id="PTHR30069:SF46">
    <property type="entry name" value="OAR PROTEIN"/>
    <property type="match status" value="1"/>
</dbReference>
<keyword evidence="4" id="KW-0812">Transmembrane</keyword>
<dbReference type="RefSeq" id="WP_184259165.1">
    <property type="nucleotide sequence ID" value="NZ_JACHIO010000022.1"/>
</dbReference>
<comment type="subcellular location">
    <subcellularLocation>
        <location evidence="1">Cell outer membrane</location>
        <topology evidence="1">Multi-pass membrane protein</topology>
    </subcellularLocation>
</comment>
<feature type="chain" id="PRO_5030577550" description="TonB-dependent transporter Oar-like beta-barrel domain-containing protein" evidence="7">
    <location>
        <begin position="27"/>
        <end position="1308"/>
    </location>
</feature>
<dbReference type="Proteomes" id="UP000584867">
    <property type="component" value="Unassembled WGS sequence"/>
</dbReference>
<gene>
    <name evidence="9" type="ORF">HDF15_004364</name>
</gene>
<feature type="signal peptide" evidence="7">
    <location>
        <begin position="1"/>
        <end position="26"/>
    </location>
</feature>
<name>A0A7W7ZTR0_9BACT</name>
<evidence type="ECO:0000256" key="5">
    <source>
        <dbReference type="ARBA" id="ARBA00023136"/>
    </source>
</evidence>
<dbReference type="GO" id="GO:0044718">
    <property type="term" value="P:siderophore transmembrane transport"/>
    <property type="evidence" value="ECO:0007669"/>
    <property type="project" value="TreeGrafter"/>
</dbReference>
<dbReference type="PANTHER" id="PTHR30069">
    <property type="entry name" value="TONB-DEPENDENT OUTER MEMBRANE RECEPTOR"/>
    <property type="match status" value="1"/>
</dbReference>
<dbReference type="InterPro" id="IPR057601">
    <property type="entry name" value="Oar-like_b-barrel"/>
</dbReference>
<dbReference type="Gene3D" id="2.40.170.20">
    <property type="entry name" value="TonB-dependent receptor, beta-barrel domain"/>
    <property type="match status" value="1"/>
</dbReference>
<dbReference type="EMBL" id="JACHIO010000022">
    <property type="protein sequence ID" value="MBB5065994.1"/>
    <property type="molecule type" value="Genomic_DNA"/>
</dbReference>
<dbReference type="Pfam" id="PF13620">
    <property type="entry name" value="CarboxypepD_reg"/>
    <property type="match status" value="1"/>
</dbReference>
<evidence type="ECO:0000259" key="8">
    <source>
        <dbReference type="Pfam" id="PF25183"/>
    </source>
</evidence>
<dbReference type="InterPro" id="IPR039426">
    <property type="entry name" value="TonB-dep_rcpt-like"/>
</dbReference>
<keyword evidence="2" id="KW-0813">Transport</keyword>
<evidence type="ECO:0000256" key="6">
    <source>
        <dbReference type="ARBA" id="ARBA00023237"/>
    </source>
</evidence>
<feature type="domain" description="TonB-dependent transporter Oar-like beta-barrel" evidence="8">
    <location>
        <begin position="244"/>
        <end position="1301"/>
    </location>
</feature>
<proteinExistence type="predicted"/>
<keyword evidence="7" id="KW-0732">Signal</keyword>